<dbReference type="EMBL" id="CAJRST010012224">
    <property type="protein sequence ID" value="CAG5928176.1"/>
    <property type="molecule type" value="Genomic_DNA"/>
</dbReference>
<feature type="compositionally biased region" description="Gly residues" evidence="1">
    <location>
        <begin position="325"/>
        <end position="334"/>
    </location>
</feature>
<name>A0A8S4B4L8_9TELE</name>
<gene>
    <name evidence="2" type="ORF">MMEN_LOCUS11840</name>
</gene>
<evidence type="ECO:0000313" key="2">
    <source>
        <dbReference type="EMBL" id="CAG5928176.1"/>
    </source>
</evidence>
<evidence type="ECO:0000313" key="3">
    <source>
        <dbReference type="Proteomes" id="UP000677803"/>
    </source>
</evidence>
<sequence length="364" mass="39888">PPLCLARFHLLLTANGGAMSVFLRKIRRSDPAAAGVLERADFHTDSEIQSLTREDLHELFPGPEKLKLRKNIYEMIHKQQPINLLLKELQGFIPHDSLRAALSPDGVLVDYLHLLKDMKSQVHQVQSFLEAHIGLLEDAREALADQEPDRDVLAGSSTSTLCAPVEPHHIPADNHPYAAQVMYQMVVSGNTFDAHLQLMAKVQAQVQDRVQLISCCQDGHIIIVFCRIGSHAGAEIDAAMTNLTDGVPVILVLMHHAHKAGHTAVRAWTRHVNVVLYASVFYHETARGLLRCRENSAAISQIIRQLLEYGVDKSKWDVDGDCDGGGEGNGGGSECGPRLFNSDSSSSSSTSSESESKSIWEGGD</sequence>
<reference evidence="2" key="1">
    <citation type="submission" date="2021-05" db="EMBL/GenBank/DDBJ databases">
        <authorList>
            <person name="Tigano A."/>
        </authorList>
    </citation>
    <scope>NUCLEOTIDE SEQUENCE</scope>
</reference>
<dbReference type="PANTHER" id="PTHR34488">
    <property type="entry name" value="SI:CH211-245H14.1-RELATED"/>
    <property type="match status" value="1"/>
</dbReference>
<feature type="non-terminal residue" evidence="2">
    <location>
        <position position="1"/>
    </location>
</feature>
<dbReference type="Proteomes" id="UP000677803">
    <property type="component" value="Unassembled WGS sequence"/>
</dbReference>
<dbReference type="OrthoDB" id="8446971at2759"/>
<comment type="caution">
    <text evidence="2">The sequence shown here is derived from an EMBL/GenBank/DDBJ whole genome shotgun (WGS) entry which is preliminary data.</text>
</comment>
<protein>
    <submittedName>
        <fullName evidence="2">(Atlantic silverside) hypothetical protein</fullName>
    </submittedName>
</protein>
<dbReference type="PANTHER" id="PTHR34488:SF1">
    <property type="entry name" value="SI:CH211-245H14.1-RELATED"/>
    <property type="match status" value="1"/>
</dbReference>
<evidence type="ECO:0000256" key="1">
    <source>
        <dbReference type="SAM" id="MobiDB-lite"/>
    </source>
</evidence>
<proteinExistence type="predicted"/>
<organism evidence="2 3">
    <name type="scientific">Menidia menidia</name>
    <name type="common">Atlantic silverside</name>
    <dbReference type="NCBI Taxonomy" id="238744"/>
    <lineage>
        <taxon>Eukaryota</taxon>
        <taxon>Metazoa</taxon>
        <taxon>Chordata</taxon>
        <taxon>Craniata</taxon>
        <taxon>Vertebrata</taxon>
        <taxon>Euteleostomi</taxon>
        <taxon>Actinopterygii</taxon>
        <taxon>Neopterygii</taxon>
        <taxon>Teleostei</taxon>
        <taxon>Neoteleostei</taxon>
        <taxon>Acanthomorphata</taxon>
        <taxon>Ovalentaria</taxon>
        <taxon>Atherinomorphae</taxon>
        <taxon>Atheriniformes</taxon>
        <taxon>Atherinopsidae</taxon>
        <taxon>Menidiinae</taxon>
        <taxon>Menidia</taxon>
    </lineage>
</organism>
<feature type="compositionally biased region" description="Low complexity" evidence="1">
    <location>
        <begin position="342"/>
        <end position="353"/>
    </location>
</feature>
<dbReference type="AlphaFoldDB" id="A0A8S4B4L8"/>
<keyword evidence="3" id="KW-1185">Reference proteome</keyword>
<feature type="region of interest" description="Disordered" evidence="1">
    <location>
        <begin position="320"/>
        <end position="364"/>
    </location>
</feature>
<accession>A0A8S4B4L8</accession>